<dbReference type="Proteomes" id="UP001596108">
    <property type="component" value="Unassembled WGS sequence"/>
</dbReference>
<sequence length="219" mass="25483">MKDPIEQWIEELLRKDDGQQMTEKQSRILIAAIEVFAEKGYSGTATSEIAQRAEVAEGTIFRHYKTKKDLLYAIVSPFVARLIEPFVLRELYPLFDSPHPTFEGFVRGILDNRITFVENHIKVIRIMLQEVPFHAELRDRFLGIMAQKMLPRLTRVLDHYRELGQIETLPTLTSIRLAGSTLFSYLVTRFLIAPAEWDDAQEREATIQYLLRGLGYRQR</sequence>
<evidence type="ECO:0000259" key="3">
    <source>
        <dbReference type="PROSITE" id="PS50977"/>
    </source>
</evidence>
<keyword evidence="1 2" id="KW-0238">DNA-binding</keyword>
<gene>
    <name evidence="4" type="ORF">ACFPQ4_22935</name>
</gene>
<dbReference type="PANTHER" id="PTHR30055:SF222">
    <property type="entry name" value="REGULATORY PROTEIN"/>
    <property type="match status" value="1"/>
</dbReference>
<reference evidence="5" key="1">
    <citation type="journal article" date="2019" name="Int. J. Syst. Evol. Microbiol.">
        <title>The Global Catalogue of Microorganisms (GCM) 10K type strain sequencing project: providing services to taxonomists for standard genome sequencing and annotation.</title>
        <authorList>
            <consortium name="The Broad Institute Genomics Platform"/>
            <consortium name="The Broad Institute Genome Sequencing Center for Infectious Disease"/>
            <person name="Wu L."/>
            <person name="Ma J."/>
        </authorList>
    </citation>
    <scope>NUCLEOTIDE SEQUENCE [LARGE SCALE GENOMIC DNA]</scope>
    <source>
        <strain evidence="5">CGMCC 1.18578</strain>
    </source>
</reference>
<keyword evidence="5" id="KW-1185">Reference proteome</keyword>
<dbReference type="InterPro" id="IPR001647">
    <property type="entry name" value="HTH_TetR"/>
</dbReference>
<dbReference type="Pfam" id="PF00440">
    <property type="entry name" value="TetR_N"/>
    <property type="match status" value="1"/>
</dbReference>
<dbReference type="RefSeq" id="WP_378114248.1">
    <property type="nucleotide sequence ID" value="NZ_JBHSNC010000057.1"/>
</dbReference>
<dbReference type="InterPro" id="IPR050109">
    <property type="entry name" value="HTH-type_TetR-like_transc_reg"/>
</dbReference>
<dbReference type="PROSITE" id="PS50977">
    <property type="entry name" value="HTH_TETR_2"/>
    <property type="match status" value="1"/>
</dbReference>
<evidence type="ECO:0000256" key="2">
    <source>
        <dbReference type="PROSITE-ProRule" id="PRU00335"/>
    </source>
</evidence>
<dbReference type="Gene3D" id="1.10.357.10">
    <property type="entry name" value="Tetracycline Repressor, domain 2"/>
    <property type="match status" value="1"/>
</dbReference>
<organism evidence="4 5">
    <name type="scientific">Cohnella yongneupensis</name>
    <dbReference type="NCBI Taxonomy" id="425006"/>
    <lineage>
        <taxon>Bacteria</taxon>
        <taxon>Bacillati</taxon>
        <taxon>Bacillota</taxon>
        <taxon>Bacilli</taxon>
        <taxon>Bacillales</taxon>
        <taxon>Paenibacillaceae</taxon>
        <taxon>Cohnella</taxon>
    </lineage>
</organism>
<feature type="DNA-binding region" description="H-T-H motif" evidence="2">
    <location>
        <begin position="45"/>
        <end position="64"/>
    </location>
</feature>
<dbReference type="InterPro" id="IPR009057">
    <property type="entry name" value="Homeodomain-like_sf"/>
</dbReference>
<dbReference type="EMBL" id="JBHSNC010000057">
    <property type="protein sequence ID" value="MFC5532280.1"/>
    <property type="molecule type" value="Genomic_DNA"/>
</dbReference>
<dbReference type="InterPro" id="IPR036271">
    <property type="entry name" value="Tet_transcr_reg_TetR-rel_C_sf"/>
</dbReference>
<accession>A0ABW0R507</accession>
<name>A0ABW0R507_9BACL</name>
<dbReference type="PRINTS" id="PR00455">
    <property type="entry name" value="HTHTETR"/>
</dbReference>
<evidence type="ECO:0000256" key="1">
    <source>
        <dbReference type="ARBA" id="ARBA00023125"/>
    </source>
</evidence>
<comment type="caution">
    <text evidence="4">The sequence shown here is derived from an EMBL/GenBank/DDBJ whole genome shotgun (WGS) entry which is preliminary data.</text>
</comment>
<protein>
    <submittedName>
        <fullName evidence="4">TetR/AcrR family transcriptional regulator</fullName>
    </submittedName>
</protein>
<dbReference type="SUPFAM" id="SSF46689">
    <property type="entry name" value="Homeodomain-like"/>
    <property type="match status" value="1"/>
</dbReference>
<evidence type="ECO:0000313" key="4">
    <source>
        <dbReference type="EMBL" id="MFC5532280.1"/>
    </source>
</evidence>
<dbReference type="PANTHER" id="PTHR30055">
    <property type="entry name" value="HTH-TYPE TRANSCRIPTIONAL REGULATOR RUTR"/>
    <property type="match status" value="1"/>
</dbReference>
<proteinExistence type="predicted"/>
<feature type="domain" description="HTH tetR-type" evidence="3">
    <location>
        <begin position="22"/>
        <end position="82"/>
    </location>
</feature>
<evidence type="ECO:0000313" key="5">
    <source>
        <dbReference type="Proteomes" id="UP001596108"/>
    </source>
</evidence>
<dbReference type="SUPFAM" id="SSF48498">
    <property type="entry name" value="Tetracyclin repressor-like, C-terminal domain"/>
    <property type="match status" value="1"/>
</dbReference>